<evidence type="ECO:0000256" key="9">
    <source>
        <dbReference type="ARBA" id="ARBA00048679"/>
    </source>
</evidence>
<dbReference type="InterPro" id="IPR000719">
    <property type="entry name" value="Prot_kinase_dom"/>
</dbReference>
<dbReference type="PROSITE" id="PS00109">
    <property type="entry name" value="PROTEIN_KINASE_TYR"/>
    <property type="match status" value="1"/>
</dbReference>
<evidence type="ECO:0000256" key="7">
    <source>
        <dbReference type="ARBA" id="ARBA00022840"/>
    </source>
</evidence>
<keyword evidence="5" id="KW-0547">Nucleotide-binding</keyword>
<evidence type="ECO:0000256" key="3">
    <source>
        <dbReference type="ARBA" id="ARBA00022679"/>
    </source>
</evidence>
<organism evidence="11">
    <name type="scientific">marine sediment metagenome</name>
    <dbReference type="NCBI Taxonomy" id="412755"/>
    <lineage>
        <taxon>unclassified sequences</taxon>
        <taxon>metagenomes</taxon>
        <taxon>ecological metagenomes</taxon>
    </lineage>
</organism>
<evidence type="ECO:0000256" key="4">
    <source>
        <dbReference type="ARBA" id="ARBA00022694"/>
    </source>
</evidence>
<feature type="domain" description="Protein kinase" evidence="10">
    <location>
        <begin position="1"/>
        <end position="141"/>
    </location>
</feature>
<dbReference type="PROSITE" id="PS50011">
    <property type="entry name" value="PROTEIN_KINASE_DOM"/>
    <property type="match status" value="1"/>
</dbReference>
<keyword evidence="3" id="KW-0808">Transferase</keyword>
<comment type="caution">
    <text evidence="11">The sequence shown here is derived from an EMBL/GenBank/DDBJ whole genome shotgun (WGS) entry which is preliminary data.</text>
</comment>
<protein>
    <recommendedName>
        <fullName evidence="2">non-specific serine/threonine protein kinase</fullName>
        <ecNumber evidence="2">2.7.11.1</ecNumber>
    </recommendedName>
</protein>
<dbReference type="PANTHER" id="PTHR12209:SF0">
    <property type="entry name" value="EKC_KEOPS COMPLEX SUBUNIT TP53RK"/>
    <property type="match status" value="1"/>
</dbReference>
<dbReference type="Gene3D" id="1.10.510.10">
    <property type="entry name" value="Transferase(Phosphotransferase) domain 1"/>
    <property type="match status" value="1"/>
</dbReference>
<evidence type="ECO:0000256" key="1">
    <source>
        <dbReference type="ARBA" id="ARBA00010630"/>
    </source>
</evidence>
<dbReference type="SUPFAM" id="SSF56112">
    <property type="entry name" value="Protein kinase-like (PK-like)"/>
    <property type="match status" value="1"/>
</dbReference>
<dbReference type="InterPro" id="IPR011009">
    <property type="entry name" value="Kinase-like_dom_sf"/>
</dbReference>
<keyword evidence="4" id="KW-0819">tRNA processing</keyword>
<gene>
    <name evidence="11" type="ORF">S03H2_43462</name>
</gene>
<dbReference type="EC" id="2.7.11.1" evidence="2"/>
<dbReference type="InterPro" id="IPR008266">
    <property type="entry name" value="Tyr_kinase_AS"/>
</dbReference>
<keyword evidence="6" id="KW-0418">Kinase</keyword>
<keyword evidence="7" id="KW-0067">ATP-binding</keyword>
<dbReference type="GO" id="GO:0005829">
    <property type="term" value="C:cytosol"/>
    <property type="evidence" value="ECO:0007669"/>
    <property type="project" value="TreeGrafter"/>
</dbReference>
<evidence type="ECO:0000256" key="2">
    <source>
        <dbReference type="ARBA" id="ARBA00012513"/>
    </source>
</evidence>
<reference evidence="11" key="1">
    <citation type="journal article" date="2014" name="Front. Microbiol.">
        <title>High frequency of phylogenetically diverse reductive dehalogenase-homologous genes in deep subseafloor sedimentary metagenomes.</title>
        <authorList>
            <person name="Kawai M."/>
            <person name="Futagami T."/>
            <person name="Toyoda A."/>
            <person name="Takaki Y."/>
            <person name="Nishi S."/>
            <person name="Hori S."/>
            <person name="Arai W."/>
            <person name="Tsubouchi T."/>
            <person name="Morono Y."/>
            <person name="Uchiyama I."/>
            <person name="Ito T."/>
            <person name="Fujiyama A."/>
            <person name="Inagaki F."/>
            <person name="Takami H."/>
        </authorList>
    </citation>
    <scope>NUCLEOTIDE SEQUENCE</scope>
    <source>
        <strain evidence="11">Expedition CK06-06</strain>
    </source>
</reference>
<dbReference type="GO" id="GO:0008033">
    <property type="term" value="P:tRNA processing"/>
    <property type="evidence" value="ECO:0007669"/>
    <property type="project" value="UniProtKB-KW"/>
</dbReference>
<feature type="non-terminal residue" evidence="11">
    <location>
        <position position="1"/>
    </location>
</feature>
<comment type="catalytic activity">
    <reaction evidence="8">
        <text>L-threonyl-[protein] + ATP = O-phospho-L-threonyl-[protein] + ADP + H(+)</text>
        <dbReference type="Rhea" id="RHEA:46608"/>
        <dbReference type="Rhea" id="RHEA-COMP:11060"/>
        <dbReference type="Rhea" id="RHEA-COMP:11605"/>
        <dbReference type="ChEBI" id="CHEBI:15378"/>
        <dbReference type="ChEBI" id="CHEBI:30013"/>
        <dbReference type="ChEBI" id="CHEBI:30616"/>
        <dbReference type="ChEBI" id="CHEBI:61977"/>
        <dbReference type="ChEBI" id="CHEBI:456216"/>
        <dbReference type="EC" id="2.7.11.1"/>
    </reaction>
</comment>
<dbReference type="GO" id="GO:0005524">
    <property type="term" value="F:ATP binding"/>
    <property type="evidence" value="ECO:0007669"/>
    <property type="project" value="UniProtKB-KW"/>
</dbReference>
<name>X1HM79_9ZZZZ</name>
<comment type="catalytic activity">
    <reaction evidence="9">
        <text>L-seryl-[protein] + ATP = O-phospho-L-seryl-[protein] + ADP + H(+)</text>
        <dbReference type="Rhea" id="RHEA:17989"/>
        <dbReference type="Rhea" id="RHEA-COMP:9863"/>
        <dbReference type="Rhea" id="RHEA-COMP:11604"/>
        <dbReference type="ChEBI" id="CHEBI:15378"/>
        <dbReference type="ChEBI" id="CHEBI:29999"/>
        <dbReference type="ChEBI" id="CHEBI:30616"/>
        <dbReference type="ChEBI" id="CHEBI:83421"/>
        <dbReference type="ChEBI" id="CHEBI:456216"/>
        <dbReference type="EC" id="2.7.11.1"/>
    </reaction>
</comment>
<evidence type="ECO:0000256" key="8">
    <source>
        <dbReference type="ARBA" id="ARBA00047899"/>
    </source>
</evidence>
<dbReference type="PANTHER" id="PTHR12209">
    <property type="entry name" value="NON-SPECIFIC SERINE/THREONINE PROTEIN KINASE"/>
    <property type="match status" value="1"/>
</dbReference>
<dbReference type="AlphaFoldDB" id="X1HM79"/>
<comment type="similarity">
    <text evidence="1">Belongs to the protein kinase superfamily. BUD32 family.</text>
</comment>
<proteinExistence type="inferred from homology"/>
<dbReference type="GO" id="GO:0004674">
    <property type="term" value="F:protein serine/threonine kinase activity"/>
    <property type="evidence" value="ECO:0007669"/>
    <property type="project" value="UniProtKB-EC"/>
</dbReference>
<evidence type="ECO:0000256" key="5">
    <source>
        <dbReference type="ARBA" id="ARBA00022741"/>
    </source>
</evidence>
<evidence type="ECO:0000256" key="6">
    <source>
        <dbReference type="ARBA" id="ARBA00022777"/>
    </source>
</evidence>
<dbReference type="EMBL" id="BARU01027116">
    <property type="protein sequence ID" value="GAH70572.1"/>
    <property type="molecule type" value="Genomic_DNA"/>
</dbReference>
<evidence type="ECO:0000313" key="11">
    <source>
        <dbReference type="EMBL" id="GAH70572.1"/>
    </source>
</evidence>
<accession>X1HM79</accession>
<sequence length="141" mass="16284">DGKKLSDYLDKFPLKKQKKVCKLIGESTAKLHNADIIHGDLTTSNMILKDNKIISHEQKLKGGVGRKRGSLYFIDFGLGFISHKFEDKAVDIHLLKQALEAKHFKNWEILFREVLKGYSKSKDSEIVLERLNKVEKRGRYK</sequence>
<evidence type="ECO:0000259" key="10">
    <source>
        <dbReference type="PROSITE" id="PS50011"/>
    </source>
</evidence>